<dbReference type="EMBL" id="LT670849">
    <property type="protein sequence ID" value="SHN87634.1"/>
    <property type="molecule type" value="Genomic_DNA"/>
</dbReference>
<accession>A0A1M7UXF3</accession>
<keyword evidence="1" id="KW-1133">Transmembrane helix</keyword>
<evidence type="ECO:0000256" key="1">
    <source>
        <dbReference type="SAM" id="Phobius"/>
    </source>
</evidence>
<dbReference type="AlphaFoldDB" id="A0A1M7UXF3"/>
<proteinExistence type="predicted"/>
<evidence type="ECO:0000313" key="2">
    <source>
        <dbReference type="EMBL" id="SHN87634.1"/>
    </source>
</evidence>
<gene>
    <name evidence="2" type="ORF">SAMN05444170_7289</name>
</gene>
<feature type="transmembrane region" description="Helical" evidence="1">
    <location>
        <begin position="132"/>
        <end position="157"/>
    </location>
</feature>
<dbReference type="OrthoDB" id="328186at2"/>
<sequence>MPPDFNFPFVLSVLGGFVASTVMARLYVWPVLRSMPRYDALRVLAAVSAFRFEGMNFMVVGFVSPQLPSWFGSQVGWGDFAAAVLALLSMAALTWRWTFALPIVWIFNLEGTADLLNAYFNGVTRIPDPGLFGAGIYIPTLYVPILLVSHTLAFIILSRAQLDPKKS</sequence>
<feature type="transmembrane region" description="Helical" evidence="1">
    <location>
        <begin position="6"/>
        <end position="28"/>
    </location>
</feature>
<name>A0A1M7UXF3_9BRAD</name>
<keyword evidence="1" id="KW-0812">Transmembrane</keyword>
<reference evidence="3" key="1">
    <citation type="submission" date="2016-11" db="EMBL/GenBank/DDBJ databases">
        <authorList>
            <person name="Varghese N."/>
            <person name="Submissions S."/>
        </authorList>
    </citation>
    <scope>NUCLEOTIDE SEQUENCE [LARGE SCALE GENOMIC DNA]</scope>
    <source>
        <strain evidence="3">GAS401</strain>
    </source>
</reference>
<dbReference type="Proteomes" id="UP000184096">
    <property type="component" value="Chromosome I"/>
</dbReference>
<keyword evidence="1" id="KW-0472">Membrane</keyword>
<evidence type="ECO:0000313" key="3">
    <source>
        <dbReference type="Proteomes" id="UP000184096"/>
    </source>
</evidence>
<organism evidence="2 3">
    <name type="scientific">Bradyrhizobium erythrophlei</name>
    <dbReference type="NCBI Taxonomy" id="1437360"/>
    <lineage>
        <taxon>Bacteria</taxon>
        <taxon>Pseudomonadati</taxon>
        <taxon>Pseudomonadota</taxon>
        <taxon>Alphaproteobacteria</taxon>
        <taxon>Hyphomicrobiales</taxon>
        <taxon>Nitrobacteraceae</taxon>
        <taxon>Bradyrhizobium</taxon>
    </lineage>
</organism>
<keyword evidence="3" id="KW-1185">Reference proteome</keyword>
<feature type="transmembrane region" description="Helical" evidence="1">
    <location>
        <begin position="40"/>
        <end position="63"/>
    </location>
</feature>
<protein>
    <submittedName>
        <fullName evidence="2">Uncharacterized protein</fullName>
    </submittedName>
</protein>